<keyword evidence="3" id="KW-1185">Reference proteome</keyword>
<evidence type="ECO:0000256" key="1">
    <source>
        <dbReference type="SAM" id="MobiDB-lite"/>
    </source>
</evidence>
<dbReference type="RefSeq" id="WP_257891706.1">
    <property type="nucleotide sequence ID" value="NZ_JAIMBW010000001.1"/>
</dbReference>
<evidence type="ECO:0000313" key="3">
    <source>
        <dbReference type="Proteomes" id="UP000693972"/>
    </source>
</evidence>
<dbReference type="EMBL" id="JAIMBW010000001">
    <property type="protein sequence ID" value="MBY4891868.1"/>
    <property type="molecule type" value="Genomic_DNA"/>
</dbReference>
<dbReference type="EMBL" id="CP078073">
    <property type="protein sequence ID" value="QXL88640.1"/>
    <property type="molecule type" value="Genomic_DNA"/>
</dbReference>
<dbReference type="AlphaFoldDB" id="A0A975YGQ2"/>
<reference evidence="2 3" key="1">
    <citation type="submission" date="2021-07" db="EMBL/GenBank/DDBJ databases">
        <title>Karlodiniumbacter phycospheric gen. nov., sp. nov., a phycosphere bacterium isolated from karlodinium veneficum.</title>
        <authorList>
            <person name="Peng Y."/>
            <person name="Jiang L."/>
            <person name="Lee J."/>
        </authorList>
    </citation>
    <scope>NUCLEOTIDE SEQUENCE</scope>
    <source>
        <strain evidence="2 3">N5</strain>
    </source>
</reference>
<name>A0A975YGQ2_9RHOB</name>
<proteinExistence type="predicted"/>
<dbReference type="Proteomes" id="UP000693972">
    <property type="component" value="Unassembled WGS sequence"/>
</dbReference>
<organism evidence="2">
    <name type="scientific">Gymnodinialimonas phycosphaerae</name>
    <dbReference type="NCBI Taxonomy" id="2841589"/>
    <lineage>
        <taxon>Bacteria</taxon>
        <taxon>Pseudomonadati</taxon>
        <taxon>Pseudomonadota</taxon>
        <taxon>Alphaproteobacteria</taxon>
        <taxon>Rhodobacterales</taxon>
        <taxon>Paracoccaceae</taxon>
        <taxon>Gymnodinialimonas</taxon>
    </lineage>
</organism>
<protein>
    <submittedName>
        <fullName evidence="2">Uncharacterized protein</fullName>
    </submittedName>
</protein>
<evidence type="ECO:0000313" key="2">
    <source>
        <dbReference type="EMBL" id="QXL88640.1"/>
    </source>
</evidence>
<feature type="region of interest" description="Disordered" evidence="1">
    <location>
        <begin position="1"/>
        <end position="27"/>
    </location>
</feature>
<sequence>MDDDLPFHTSPNGPFLTPPAGVGDASEEQPIALRDHLELWQSFVGANFRGSRLTESVDALALATAATIAPVIQVPYRSRIMRCVEAAGIPVNQ</sequence>
<gene>
    <name evidence="2" type="ORF">KUL25_03720</name>
</gene>
<accession>A0A975YGQ2</accession>